<evidence type="ECO:0000259" key="23">
    <source>
        <dbReference type="PROSITE" id="PS51819"/>
    </source>
</evidence>
<dbReference type="Proteomes" id="UP001300502">
    <property type="component" value="Unassembled WGS sequence"/>
</dbReference>
<keyword evidence="15 22" id="KW-0408">Iron</keyword>
<evidence type="ECO:0000256" key="17">
    <source>
        <dbReference type="ARBA" id="ARBA00023136"/>
    </source>
</evidence>
<dbReference type="AlphaFoldDB" id="A0AAV9IA64"/>
<dbReference type="InterPro" id="IPR005956">
    <property type="entry name" value="4OHPhenylPyrv_dOase"/>
</dbReference>
<keyword evidence="12" id="KW-0828">Tyrosine catabolism</keyword>
<comment type="caution">
    <text evidence="24">The sequence shown here is derived from an EMBL/GenBank/DDBJ whole genome shotgun (WGS) entry which is preliminary data.</text>
</comment>
<dbReference type="GO" id="GO:0005789">
    <property type="term" value="C:endoplasmic reticulum membrane"/>
    <property type="evidence" value="ECO:0007669"/>
    <property type="project" value="UniProtKB-SubCell"/>
</dbReference>
<evidence type="ECO:0000256" key="21">
    <source>
        <dbReference type="PIRNR" id="PIRNR009283"/>
    </source>
</evidence>
<comment type="similarity">
    <text evidence="5 21">Belongs to the 4HPPD family.</text>
</comment>
<evidence type="ECO:0000256" key="16">
    <source>
        <dbReference type="ARBA" id="ARBA00023034"/>
    </source>
</evidence>
<dbReference type="Pfam" id="PF14696">
    <property type="entry name" value="Glyoxalase_5"/>
    <property type="match status" value="1"/>
</dbReference>
<dbReference type="FunFam" id="3.10.180.10:FF:000022">
    <property type="entry name" value="4-hydroxyphenylpyruvate dioxygenase"/>
    <property type="match status" value="1"/>
</dbReference>
<evidence type="ECO:0000256" key="13">
    <source>
        <dbReference type="ARBA" id="ARBA00022964"/>
    </source>
</evidence>
<feature type="domain" description="VOC" evidence="23">
    <location>
        <begin position="169"/>
        <end position="324"/>
    </location>
</feature>
<keyword evidence="25" id="KW-1185">Reference proteome</keyword>
<dbReference type="Gene3D" id="3.10.180.10">
    <property type="entry name" value="2,3-Dihydroxybiphenyl 1,2-Dioxygenase, domain 1"/>
    <property type="match status" value="2"/>
</dbReference>
<dbReference type="PANTHER" id="PTHR11959:SF1">
    <property type="entry name" value="4-HYDROXYPHENYLPYRUVATE DIOXYGENASE"/>
    <property type="match status" value="1"/>
</dbReference>
<keyword evidence="17" id="KW-0472">Membrane</keyword>
<dbReference type="EMBL" id="JANCYU010000022">
    <property type="protein sequence ID" value="KAK4524203.1"/>
    <property type="molecule type" value="Genomic_DNA"/>
</dbReference>
<evidence type="ECO:0000256" key="12">
    <source>
        <dbReference type="ARBA" id="ARBA00022878"/>
    </source>
</evidence>
<feature type="binding site" evidence="22">
    <location>
        <position position="335"/>
    </location>
    <ligand>
        <name>Fe cation</name>
        <dbReference type="ChEBI" id="CHEBI:24875"/>
    </ligand>
</feature>
<protein>
    <recommendedName>
        <fullName evidence="7 21">4-hydroxyphenylpyruvate dioxygenase</fullName>
    </recommendedName>
</protein>
<comment type="function">
    <text evidence="19">Catalyzes the conversion of 4-hydroxyphenylpyruvic acid to homogentisic acid, one of the steps in tyrosine catabolism.</text>
</comment>
<feature type="binding site" evidence="22">
    <location>
        <position position="172"/>
    </location>
    <ligand>
        <name>Fe cation</name>
        <dbReference type="ChEBI" id="CHEBI:24875"/>
    </ligand>
</feature>
<organism evidence="24 25">
    <name type="scientific">Galdieria yellowstonensis</name>
    <dbReference type="NCBI Taxonomy" id="3028027"/>
    <lineage>
        <taxon>Eukaryota</taxon>
        <taxon>Rhodophyta</taxon>
        <taxon>Bangiophyceae</taxon>
        <taxon>Galdieriales</taxon>
        <taxon>Galdieriaceae</taxon>
        <taxon>Galdieria</taxon>
    </lineage>
</organism>
<evidence type="ECO:0000313" key="25">
    <source>
        <dbReference type="Proteomes" id="UP001300502"/>
    </source>
</evidence>
<keyword evidence="13" id="KW-0223">Dioxygenase</keyword>
<comment type="pathway">
    <text evidence="4">Amino-acid degradation; L-phenylalanine degradation; acetoacetate and fumarate from L-phenylalanine: step 3/6.</text>
</comment>
<dbReference type="Pfam" id="PF00903">
    <property type="entry name" value="Glyoxalase"/>
    <property type="match status" value="1"/>
</dbReference>
<dbReference type="InterPro" id="IPR037523">
    <property type="entry name" value="VOC_core"/>
</dbReference>
<dbReference type="GO" id="GO:0046872">
    <property type="term" value="F:metal ion binding"/>
    <property type="evidence" value="ECO:0007669"/>
    <property type="project" value="UniProtKB-KW"/>
</dbReference>
<comment type="cofactor">
    <cofactor evidence="22">
        <name>Fe cation</name>
        <dbReference type="ChEBI" id="CHEBI:24875"/>
    </cofactor>
    <text evidence="22">Binds 1 Fe cation per subunit.</text>
</comment>
<keyword evidence="8" id="KW-0963">Cytoplasm</keyword>
<reference evidence="24 25" key="1">
    <citation type="submission" date="2022-07" db="EMBL/GenBank/DDBJ databases">
        <title>Genome-wide signatures of adaptation to extreme environments.</title>
        <authorList>
            <person name="Cho C.H."/>
            <person name="Yoon H.S."/>
        </authorList>
    </citation>
    <scope>NUCLEOTIDE SEQUENCE [LARGE SCALE GENOMIC DNA]</scope>
    <source>
        <strain evidence="24 25">108.79 E11</strain>
    </source>
</reference>
<dbReference type="PIRSF" id="PIRSF009283">
    <property type="entry name" value="HPP_dOase"/>
    <property type="match status" value="1"/>
</dbReference>
<dbReference type="SUPFAM" id="SSF54593">
    <property type="entry name" value="Glyoxalase/Bleomycin resistance protein/Dihydroxybiphenyl dioxygenase"/>
    <property type="match status" value="1"/>
</dbReference>
<dbReference type="InterPro" id="IPR004360">
    <property type="entry name" value="Glyas_Fos-R_dOase_dom"/>
</dbReference>
<dbReference type="GO" id="GO:0006559">
    <property type="term" value="P:L-phenylalanine catabolic process"/>
    <property type="evidence" value="ECO:0007669"/>
    <property type="project" value="UniProtKB-KW"/>
</dbReference>
<dbReference type="GO" id="GO:0003868">
    <property type="term" value="F:4-hydroxyphenylpyruvate dioxygenase activity"/>
    <property type="evidence" value="ECO:0007669"/>
    <property type="project" value="UniProtKB-EC"/>
</dbReference>
<evidence type="ECO:0000256" key="5">
    <source>
        <dbReference type="ARBA" id="ARBA00005877"/>
    </source>
</evidence>
<keyword evidence="11" id="KW-0256">Endoplasmic reticulum</keyword>
<comment type="subcellular location">
    <subcellularLocation>
        <location evidence="3">Cytoplasm</location>
    </subcellularLocation>
    <subcellularLocation>
        <location evidence="2">Endoplasmic reticulum membrane</location>
        <topology evidence="2">Peripheral membrane protein</topology>
    </subcellularLocation>
    <subcellularLocation>
        <location evidence="1">Golgi apparatus membrane</location>
        <topology evidence="1">Peripheral membrane protein</topology>
    </subcellularLocation>
</comment>
<keyword evidence="9 22" id="KW-0479">Metal-binding</keyword>
<keyword evidence="14" id="KW-0560">Oxidoreductase</keyword>
<keyword evidence="16" id="KW-0333">Golgi apparatus</keyword>
<evidence type="ECO:0000256" key="2">
    <source>
        <dbReference type="ARBA" id="ARBA00004406"/>
    </source>
</evidence>
<evidence type="ECO:0000256" key="7">
    <source>
        <dbReference type="ARBA" id="ARBA00018452"/>
    </source>
</evidence>
<evidence type="ECO:0000313" key="24">
    <source>
        <dbReference type="EMBL" id="KAK4524203.1"/>
    </source>
</evidence>
<evidence type="ECO:0000256" key="11">
    <source>
        <dbReference type="ARBA" id="ARBA00022824"/>
    </source>
</evidence>
<dbReference type="NCBIfam" id="TIGR01263">
    <property type="entry name" value="4HPPD"/>
    <property type="match status" value="1"/>
</dbReference>
<feature type="binding site" evidence="22">
    <location>
        <position position="255"/>
    </location>
    <ligand>
        <name>Fe cation</name>
        <dbReference type="ChEBI" id="CHEBI:24875"/>
    </ligand>
</feature>
<dbReference type="CDD" id="cd08342">
    <property type="entry name" value="HPPD_N_like"/>
    <property type="match status" value="1"/>
</dbReference>
<dbReference type="InterPro" id="IPR041736">
    <property type="entry name" value="4OHPhenylPyrv_dOase_N"/>
</dbReference>
<evidence type="ECO:0000256" key="6">
    <source>
        <dbReference type="ARBA" id="ARBA00011738"/>
    </source>
</evidence>
<sequence>MVVEILGFDHVVFWTRNATQAASYFICRAGFSPVGYAGLETGSRKYCSYVVQNGGVTFVFTSCLDAQETTFHRFVQTHGDAVKDIAFRVTDCKKAFELSVSQGAKAVRKPERMRDEYGSVLIATIEAPFGDVWHTFVERENYAGKFLPGFVQLSEDPYIHALPRPHFVKIDHCVCNQGENGMESVVLWYEKVLGFHRFWAADEKVIHTEYTGLSTIVIADSNEVIKMPVTQPSRGKGKSQVQEFVEYSGGPGIQHIALLSDNIIRDVSAWRKRGLTFIETPTNYYKEAMGKIGSKIKEDWNTLESLGILVDWNEDGYLLQILSNPVQDRPTFFLEAIQRHCHDGFGAGNFRNLFQGVEKAQANRGNL</sequence>
<evidence type="ECO:0000256" key="22">
    <source>
        <dbReference type="PIRSR" id="PIRSR009283-1"/>
    </source>
</evidence>
<evidence type="ECO:0000256" key="19">
    <source>
        <dbReference type="ARBA" id="ARBA00033727"/>
    </source>
</evidence>
<comment type="catalytic activity">
    <reaction evidence="20">
        <text>3-(4-hydroxyphenyl)pyruvate + O2 = homogentisate + CO2</text>
        <dbReference type="Rhea" id="RHEA:16189"/>
        <dbReference type="ChEBI" id="CHEBI:15379"/>
        <dbReference type="ChEBI" id="CHEBI:16169"/>
        <dbReference type="ChEBI" id="CHEBI:16526"/>
        <dbReference type="ChEBI" id="CHEBI:36242"/>
        <dbReference type="EC" id="1.13.11.27"/>
    </reaction>
    <physiologicalReaction direction="left-to-right" evidence="20">
        <dbReference type="Rhea" id="RHEA:16190"/>
    </physiologicalReaction>
</comment>
<evidence type="ECO:0000256" key="4">
    <source>
        <dbReference type="ARBA" id="ARBA00005162"/>
    </source>
</evidence>
<dbReference type="PANTHER" id="PTHR11959">
    <property type="entry name" value="4-HYDROXYPHENYLPYRUVATE DIOXYGENASE"/>
    <property type="match status" value="1"/>
</dbReference>
<evidence type="ECO:0000256" key="3">
    <source>
        <dbReference type="ARBA" id="ARBA00004496"/>
    </source>
</evidence>
<evidence type="ECO:0000256" key="10">
    <source>
        <dbReference type="ARBA" id="ARBA00022737"/>
    </source>
</evidence>
<dbReference type="GO" id="GO:0006572">
    <property type="term" value="P:L-tyrosine catabolic process"/>
    <property type="evidence" value="ECO:0007669"/>
    <property type="project" value="UniProtKB-KW"/>
</dbReference>
<dbReference type="PROSITE" id="PS51819">
    <property type="entry name" value="VOC"/>
    <property type="match status" value="2"/>
</dbReference>
<dbReference type="GO" id="GO:0000139">
    <property type="term" value="C:Golgi membrane"/>
    <property type="evidence" value="ECO:0007669"/>
    <property type="project" value="UniProtKB-SubCell"/>
</dbReference>
<accession>A0AAV9IA64</accession>
<evidence type="ECO:0000256" key="20">
    <source>
        <dbReference type="ARBA" id="ARBA00048047"/>
    </source>
</evidence>
<comment type="subunit">
    <text evidence="6">Homodimer.</text>
</comment>
<evidence type="ECO:0000256" key="18">
    <source>
        <dbReference type="ARBA" id="ARBA00023232"/>
    </source>
</evidence>
<evidence type="ECO:0000256" key="14">
    <source>
        <dbReference type="ARBA" id="ARBA00023002"/>
    </source>
</evidence>
<name>A0AAV9IA64_9RHOD</name>
<dbReference type="InterPro" id="IPR029068">
    <property type="entry name" value="Glyas_Bleomycin-R_OHBP_Dase"/>
</dbReference>
<feature type="domain" description="VOC" evidence="23">
    <location>
        <begin position="7"/>
        <end position="139"/>
    </location>
</feature>
<dbReference type="CDD" id="cd07250">
    <property type="entry name" value="HPPD_C_like"/>
    <property type="match status" value="1"/>
</dbReference>
<dbReference type="InterPro" id="IPR041735">
    <property type="entry name" value="4OHPhenylPyrv_dOase_C"/>
</dbReference>
<evidence type="ECO:0000256" key="8">
    <source>
        <dbReference type="ARBA" id="ARBA00022490"/>
    </source>
</evidence>
<keyword evidence="18" id="KW-0585">Phenylalanine catabolism</keyword>
<proteinExistence type="inferred from homology"/>
<evidence type="ECO:0000256" key="1">
    <source>
        <dbReference type="ARBA" id="ARBA00004395"/>
    </source>
</evidence>
<keyword evidence="10" id="KW-0677">Repeat</keyword>
<dbReference type="GO" id="GO:0042802">
    <property type="term" value="F:identical protein binding"/>
    <property type="evidence" value="ECO:0007669"/>
    <property type="project" value="UniProtKB-ARBA"/>
</dbReference>
<evidence type="ECO:0000256" key="9">
    <source>
        <dbReference type="ARBA" id="ARBA00022723"/>
    </source>
</evidence>
<evidence type="ECO:0000256" key="15">
    <source>
        <dbReference type="ARBA" id="ARBA00023004"/>
    </source>
</evidence>
<gene>
    <name evidence="24" type="ORF">GAYE_SCF02G2102</name>
</gene>